<proteinExistence type="predicted"/>
<organism evidence="3 4">
    <name type="scientific">Acinetobacter marinus</name>
    <dbReference type="NCBI Taxonomy" id="281375"/>
    <lineage>
        <taxon>Bacteria</taxon>
        <taxon>Pseudomonadati</taxon>
        <taxon>Pseudomonadota</taxon>
        <taxon>Gammaproteobacteria</taxon>
        <taxon>Moraxellales</taxon>
        <taxon>Moraxellaceae</taxon>
        <taxon>Acinetobacter</taxon>
    </lineage>
</organism>
<evidence type="ECO:0000256" key="2">
    <source>
        <dbReference type="SAM" id="SignalP"/>
    </source>
</evidence>
<dbReference type="RefSeq" id="WP_171259070.1">
    <property type="nucleotide sequence ID" value="NZ_FMYK01000003.1"/>
</dbReference>
<keyword evidence="4" id="KW-1185">Reference proteome</keyword>
<sequence length="428" mass="45703">MIEMKWMNRSALALSIGLALSGQIYAQEATDSAAVQDAVDANTVAIEMPESVASSYASTEQVAIADEAADTAQVAEIAPTAITPTAEAPEAETETAVTATQTEDPNAAEGATPASSDTASQALQQQEGDATQQENLEEVFTASEQQYSLVKKGSYSGTYDFEYSYYRDTQLDLALDDGQSQITRLRIEDNANHNITNTFTVQYGVLDNLTLTGSLPLVAKSDVIKDATTAGLGDISFGARWEPFPLKQGRLPLILFGNVSTKTGDSPYEVNADTELSTGKGYYSVGAGASTRKYIDPVVLFASLSANYGFEEKDINQRRGSRILESFDPGISGGFAFGFAYSFNYDVSMTMSYQQSFNTASEYRFNTGETSEPADQSSASLAISLGVRISPETIVNGSVGIGLTEDAPDISLGLSFPLDFIGFGKQVR</sequence>
<feature type="compositionally biased region" description="Polar residues" evidence="1">
    <location>
        <begin position="113"/>
        <end position="132"/>
    </location>
</feature>
<keyword evidence="2" id="KW-0732">Signal</keyword>
<dbReference type="AlphaFoldDB" id="A0A1G6J294"/>
<feature type="compositionally biased region" description="Low complexity" evidence="1">
    <location>
        <begin position="81"/>
        <end position="103"/>
    </location>
</feature>
<evidence type="ECO:0000256" key="1">
    <source>
        <dbReference type="SAM" id="MobiDB-lite"/>
    </source>
</evidence>
<feature type="region of interest" description="Disordered" evidence="1">
    <location>
        <begin position="81"/>
        <end position="132"/>
    </location>
</feature>
<feature type="signal peptide" evidence="2">
    <location>
        <begin position="1"/>
        <end position="26"/>
    </location>
</feature>
<reference evidence="4" key="1">
    <citation type="submission" date="2016-09" db="EMBL/GenBank/DDBJ databases">
        <authorList>
            <person name="Varghese N."/>
            <person name="Submissions S."/>
        </authorList>
    </citation>
    <scope>NUCLEOTIDE SEQUENCE [LARGE SCALE GENOMIC DNA]</scope>
    <source>
        <strain evidence="4">ANC 3699</strain>
    </source>
</reference>
<accession>A0A1G6J294</accession>
<feature type="chain" id="PRO_5017461220" description="MetA-pathway of phenol degradation" evidence="2">
    <location>
        <begin position="27"/>
        <end position="428"/>
    </location>
</feature>
<dbReference type="EMBL" id="FMYK01000003">
    <property type="protein sequence ID" value="SDC12723.1"/>
    <property type="molecule type" value="Genomic_DNA"/>
</dbReference>
<dbReference type="Proteomes" id="UP000242317">
    <property type="component" value="Unassembled WGS sequence"/>
</dbReference>
<evidence type="ECO:0000313" key="4">
    <source>
        <dbReference type="Proteomes" id="UP000242317"/>
    </source>
</evidence>
<dbReference type="Pfam" id="PF13557">
    <property type="entry name" value="Phenol_MetA_deg"/>
    <property type="match status" value="1"/>
</dbReference>
<name>A0A1G6J294_9GAMM</name>
<gene>
    <name evidence="3" type="ORF">SAMN05421749_103212</name>
</gene>
<dbReference type="InterPro" id="IPR025737">
    <property type="entry name" value="FApF"/>
</dbReference>
<evidence type="ECO:0008006" key="5">
    <source>
        <dbReference type="Google" id="ProtNLM"/>
    </source>
</evidence>
<protein>
    <recommendedName>
        <fullName evidence="5">MetA-pathway of phenol degradation</fullName>
    </recommendedName>
</protein>
<evidence type="ECO:0000313" key="3">
    <source>
        <dbReference type="EMBL" id="SDC12723.1"/>
    </source>
</evidence>